<evidence type="ECO:0000313" key="1">
    <source>
        <dbReference type="EMBL" id="QEM13466.1"/>
    </source>
</evidence>
<organism evidence="1 2">
    <name type="scientific">Mucilaginibacter rubeus</name>
    <dbReference type="NCBI Taxonomy" id="2027860"/>
    <lineage>
        <taxon>Bacteria</taxon>
        <taxon>Pseudomonadati</taxon>
        <taxon>Bacteroidota</taxon>
        <taxon>Sphingobacteriia</taxon>
        <taxon>Sphingobacteriales</taxon>
        <taxon>Sphingobacteriaceae</taxon>
        <taxon>Mucilaginibacter</taxon>
    </lineage>
</organism>
<dbReference type="RefSeq" id="WP_112574837.1">
    <property type="nucleotide sequence ID" value="NZ_CP043450.1"/>
</dbReference>
<accession>A0A5C1I6N9</accession>
<name>A0A5C1I6N9_9SPHI</name>
<keyword evidence="2" id="KW-1185">Reference proteome</keyword>
<dbReference type="AlphaFoldDB" id="A0A5C1I6N9"/>
<dbReference type="EMBL" id="CP043450">
    <property type="protein sequence ID" value="QEM13466.1"/>
    <property type="molecule type" value="Genomic_DNA"/>
</dbReference>
<reference evidence="1" key="1">
    <citation type="submission" date="2019-08" db="EMBL/GenBank/DDBJ databases">
        <title>Comparative genome analysis confer to the adaptation heavy metal polluted environment.</title>
        <authorList>
            <person name="Li Y."/>
        </authorList>
    </citation>
    <scope>NUCLEOTIDE SEQUENCE [LARGE SCALE GENOMIC DNA]</scope>
    <source>
        <strain evidence="1">P1</strain>
    </source>
</reference>
<dbReference type="Proteomes" id="UP000251402">
    <property type="component" value="Chromosome"/>
</dbReference>
<gene>
    <name evidence="1" type="ORF">DEO27_026800</name>
</gene>
<evidence type="ECO:0008006" key="3">
    <source>
        <dbReference type="Google" id="ProtNLM"/>
    </source>
</evidence>
<sequence length="192" mass="22226">MESRDFIRQQRRNAGLIATYINDIAPSMVVRKTLRFIDGNFRAQGWQGSTFQPWKNKKSNEGKKRPGRILIITGRLRRGVNYTTNGRGEVRFYNNVKYAQIHNQGGTIDTTAHVRAFSRRRFYVDEASAPGARKPKMVKTHVGDSQVKAHTRKMKIVIPQRQFMPYEDHNSPVLDASITRELTREINKILNR</sequence>
<proteinExistence type="predicted"/>
<dbReference type="Pfam" id="PF05069">
    <property type="entry name" value="Phage_tail_S"/>
    <property type="match status" value="1"/>
</dbReference>
<dbReference type="InterPro" id="IPR006522">
    <property type="entry name" value="Phage_virion_morphogenesis"/>
</dbReference>
<evidence type="ECO:0000313" key="2">
    <source>
        <dbReference type="Proteomes" id="UP000251402"/>
    </source>
</evidence>
<dbReference type="KEGG" id="mrub:DEO27_026800"/>
<protein>
    <recommendedName>
        <fullName evidence="3">Phage morphogenesis protein</fullName>
    </recommendedName>
</protein>
<dbReference type="OrthoDB" id="840287at2"/>